<dbReference type="Gene3D" id="3.40.50.300">
    <property type="entry name" value="P-loop containing nucleotide triphosphate hydrolases"/>
    <property type="match status" value="1"/>
</dbReference>
<gene>
    <name evidence="1" type="ORF">FNZ23_19330</name>
</gene>
<dbReference type="AlphaFoldDB" id="A0A553Z5Q3"/>
<dbReference type="Pfam" id="PF13671">
    <property type="entry name" value="AAA_33"/>
    <property type="match status" value="1"/>
</dbReference>
<dbReference type="PIRSF" id="PIRSF037081">
    <property type="entry name" value="P-loop_All4644_prd"/>
    <property type="match status" value="1"/>
</dbReference>
<proteinExistence type="predicted"/>
<dbReference type="Proteomes" id="UP000320888">
    <property type="component" value="Unassembled WGS sequence"/>
</dbReference>
<dbReference type="OrthoDB" id="3402408at2"/>
<dbReference type="EMBL" id="VKLS01000260">
    <property type="protein sequence ID" value="TSB36774.1"/>
    <property type="molecule type" value="Genomic_DNA"/>
</dbReference>
<sequence length="162" mass="17993">MEFAPGTLVILIGPAGSGKTTYTLRFPDTWRVSLDAYRRLATDDAADQTATPTAAQIQALLLDARLARGLTTIADSTNVHTHVRAGLLARARYYHRPVTAVLFTVPRVVCEQRNAARDRRVPVDVIRTQDAHRPTREQLRDEGFTDIRIAPRTTAPLTVAHR</sequence>
<keyword evidence="2" id="KW-1185">Reference proteome</keyword>
<evidence type="ECO:0000313" key="2">
    <source>
        <dbReference type="Proteomes" id="UP000320888"/>
    </source>
</evidence>
<organism evidence="1 2">
    <name type="scientific">Streptomyces benahoarensis</name>
    <dbReference type="NCBI Taxonomy" id="2595054"/>
    <lineage>
        <taxon>Bacteria</taxon>
        <taxon>Bacillati</taxon>
        <taxon>Actinomycetota</taxon>
        <taxon>Actinomycetes</taxon>
        <taxon>Kitasatosporales</taxon>
        <taxon>Streptomycetaceae</taxon>
        <taxon>Streptomyces</taxon>
    </lineage>
</organism>
<dbReference type="InterPro" id="IPR027417">
    <property type="entry name" value="P-loop_NTPase"/>
</dbReference>
<accession>A0A553Z5Q3</accession>
<evidence type="ECO:0000313" key="1">
    <source>
        <dbReference type="EMBL" id="TSB36774.1"/>
    </source>
</evidence>
<dbReference type="SUPFAM" id="SSF52540">
    <property type="entry name" value="P-loop containing nucleoside triphosphate hydrolases"/>
    <property type="match status" value="1"/>
</dbReference>
<reference evidence="1 2" key="1">
    <citation type="submission" date="2019-07" db="EMBL/GenBank/DDBJ databases">
        <title>Draft genome for Streptomyces benahoarensis MZ03-48.</title>
        <authorList>
            <person name="Gonzalez-Pimentel J.L."/>
        </authorList>
    </citation>
    <scope>NUCLEOTIDE SEQUENCE [LARGE SCALE GENOMIC DNA]</scope>
    <source>
        <strain evidence="1 2">MZ03-48</strain>
    </source>
</reference>
<comment type="caution">
    <text evidence="1">The sequence shown here is derived from an EMBL/GenBank/DDBJ whole genome shotgun (WGS) entry which is preliminary data.</text>
</comment>
<name>A0A553Z5Q3_9ACTN</name>
<dbReference type="RefSeq" id="WP_143943521.1">
    <property type="nucleotide sequence ID" value="NZ_VKLS01000260.1"/>
</dbReference>
<protein>
    <submittedName>
        <fullName evidence="1">AAA family ATPase</fullName>
    </submittedName>
</protein>
<dbReference type="InterPro" id="IPR017101">
    <property type="entry name" value="P-loop_ATP/GTP-bd_All4644_prd"/>
</dbReference>